<gene>
    <name evidence="10" type="ORF">DL346_23360</name>
</gene>
<evidence type="ECO:0000256" key="4">
    <source>
        <dbReference type="ARBA" id="ARBA00022741"/>
    </source>
</evidence>
<evidence type="ECO:0000256" key="5">
    <source>
        <dbReference type="ARBA" id="ARBA00022777"/>
    </source>
</evidence>
<comment type="caution">
    <text evidence="10">The sequence shown here is derived from an EMBL/GenBank/DDBJ whole genome shotgun (WGS) entry which is preliminary data.</text>
</comment>
<dbReference type="SUPFAM" id="SSF52540">
    <property type="entry name" value="P-loop containing nucleoside triphosphate hydrolases"/>
    <property type="match status" value="1"/>
</dbReference>
<dbReference type="InterPro" id="IPR005702">
    <property type="entry name" value="Wzc-like_C"/>
</dbReference>
<keyword evidence="7" id="KW-0829">Tyrosine-protein kinase</keyword>
<evidence type="ECO:0000256" key="1">
    <source>
        <dbReference type="ARBA" id="ARBA00007316"/>
    </source>
</evidence>
<dbReference type="InterPro" id="IPR025669">
    <property type="entry name" value="AAA_dom"/>
</dbReference>
<dbReference type="CDD" id="cd05387">
    <property type="entry name" value="BY-kinase"/>
    <property type="match status" value="1"/>
</dbReference>
<evidence type="ECO:0000259" key="9">
    <source>
        <dbReference type="Pfam" id="PF13614"/>
    </source>
</evidence>
<name>A0A328TU53_9BACL</name>
<comment type="similarity">
    <text evidence="1">Belongs to the CpsD/CapB family.</text>
</comment>
<dbReference type="InterPro" id="IPR050445">
    <property type="entry name" value="Bact_polysacc_biosynth/exp"/>
</dbReference>
<dbReference type="EMBL" id="QLUW01000005">
    <property type="protein sequence ID" value="RAP74017.1"/>
    <property type="molecule type" value="Genomic_DNA"/>
</dbReference>
<evidence type="ECO:0000256" key="3">
    <source>
        <dbReference type="ARBA" id="ARBA00022679"/>
    </source>
</evidence>
<evidence type="ECO:0000313" key="11">
    <source>
        <dbReference type="Proteomes" id="UP000249260"/>
    </source>
</evidence>
<evidence type="ECO:0000313" key="10">
    <source>
        <dbReference type="EMBL" id="RAP74017.1"/>
    </source>
</evidence>
<dbReference type="PANTHER" id="PTHR32309:SF13">
    <property type="entry name" value="FERRIC ENTEROBACTIN TRANSPORT PROTEIN FEPE"/>
    <property type="match status" value="1"/>
</dbReference>
<dbReference type="GO" id="GO:0005524">
    <property type="term" value="F:ATP binding"/>
    <property type="evidence" value="ECO:0007669"/>
    <property type="project" value="UniProtKB-KW"/>
</dbReference>
<feature type="domain" description="AAA" evidence="9">
    <location>
        <begin position="42"/>
        <end position="171"/>
    </location>
</feature>
<dbReference type="Pfam" id="PF13614">
    <property type="entry name" value="AAA_31"/>
    <property type="match status" value="1"/>
</dbReference>
<dbReference type="GO" id="GO:0005886">
    <property type="term" value="C:plasma membrane"/>
    <property type="evidence" value="ECO:0007669"/>
    <property type="project" value="UniProtKB-ARBA"/>
</dbReference>
<dbReference type="Proteomes" id="UP000249260">
    <property type="component" value="Unassembled WGS sequence"/>
</dbReference>
<evidence type="ECO:0000256" key="7">
    <source>
        <dbReference type="ARBA" id="ARBA00023137"/>
    </source>
</evidence>
<dbReference type="GO" id="GO:0042802">
    <property type="term" value="F:identical protein binding"/>
    <property type="evidence" value="ECO:0007669"/>
    <property type="project" value="UniProtKB-ARBA"/>
</dbReference>
<dbReference type="EC" id="2.7.10.2" evidence="2"/>
<evidence type="ECO:0000256" key="6">
    <source>
        <dbReference type="ARBA" id="ARBA00022840"/>
    </source>
</evidence>
<keyword evidence="3" id="KW-0808">Transferase</keyword>
<dbReference type="NCBIfam" id="TIGR01007">
    <property type="entry name" value="eps_fam"/>
    <property type="match status" value="1"/>
</dbReference>
<dbReference type="GO" id="GO:0004715">
    <property type="term" value="F:non-membrane spanning protein tyrosine kinase activity"/>
    <property type="evidence" value="ECO:0007669"/>
    <property type="project" value="UniProtKB-EC"/>
</dbReference>
<dbReference type="OrthoDB" id="9794577at2"/>
<keyword evidence="6" id="KW-0067">ATP-binding</keyword>
<proteinExistence type="inferred from homology"/>
<dbReference type="RefSeq" id="WP_112884805.1">
    <property type="nucleotide sequence ID" value="NZ_QLUW01000005.1"/>
</dbReference>
<keyword evidence="4" id="KW-0547">Nucleotide-binding</keyword>
<dbReference type="FunFam" id="3.40.50.300:FF:000527">
    <property type="entry name" value="Tyrosine-protein kinase etk"/>
    <property type="match status" value="1"/>
</dbReference>
<keyword evidence="11" id="KW-1185">Reference proteome</keyword>
<dbReference type="AlphaFoldDB" id="A0A328TU53"/>
<sequence length="230" mass="25221">MSKSENKRQLISFLEPKSPISEAYRALRTNIDFSSIDEKIQVIMTTSASPGEGKSTTIANLAVVYAQADKRVVLIDADLRKPTAHHTFGVSNRKGLSSVLSRQCELHEAVQSTHVPNLSVITSGPIPPNPSEMVASGRMSALIEELRNQFDIILIDTPPTLAVTDAQIVATKVDGTILVLDSGKVKRDMVMKAKQQLAQVNANILGVVLNNIKKKNSDGYYYYYYSNAEN</sequence>
<comment type="catalytic activity">
    <reaction evidence="8">
        <text>L-tyrosyl-[protein] + ATP = O-phospho-L-tyrosyl-[protein] + ADP + H(+)</text>
        <dbReference type="Rhea" id="RHEA:10596"/>
        <dbReference type="Rhea" id="RHEA-COMP:10136"/>
        <dbReference type="Rhea" id="RHEA-COMP:20101"/>
        <dbReference type="ChEBI" id="CHEBI:15378"/>
        <dbReference type="ChEBI" id="CHEBI:30616"/>
        <dbReference type="ChEBI" id="CHEBI:46858"/>
        <dbReference type="ChEBI" id="CHEBI:61978"/>
        <dbReference type="ChEBI" id="CHEBI:456216"/>
        <dbReference type="EC" id="2.7.10.2"/>
    </reaction>
</comment>
<evidence type="ECO:0000256" key="8">
    <source>
        <dbReference type="ARBA" id="ARBA00051245"/>
    </source>
</evidence>
<dbReference type="PANTHER" id="PTHR32309">
    <property type="entry name" value="TYROSINE-PROTEIN KINASE"/>
    <property type="match status" value="1"/>
</dbReference>
<dbReference type="Gene3D" id="3.40.50.300">
    <property type="entry name" value="P-loop containing nucleotide triphosphate hydrolases"/>
    <property type="match status" value="1"/>
</dbReference>
<organism evidence="10 11">
    <name type="scientific">Paenibacillus montanisoli</name>
    <dbReference type="NCBI Taxonomy" id="2081970"/>
    <lineage>
        <taxon>Bacteria</taxon>
        <taxon>Bacillati</taxon>
        <taxon>Bacillota</taxon>
        <taxon>Bacilli</taxon>
        <taxon>Bacillales</taxon>
        <taxon>Paenibacillaceae</taxon>
        <taxon>Paenibacillus</taxon>
    </lineage>
</organism>
<keyword evidence="5" id="KW-0418">Kinase</keyword>
<reference evidence="10 11" key="1">
    <citation type="submission" date="2018-06" db="EMBL/GenBank/DDBJ databases">
        <title>Paenibacillus montanisoli sp. nov., isolated from mountain area soil.</title>
        <authorList>
            <person name="Wu M."/>
        </authorList>
    </citation>
    <scope>NUCLEOTIDE SEQUENCE [LARGE SCALE GENOMIC DNA]</scope>
    <source>
        <strain evidence="10 11">RA17</strain>
    </source>
</reference>
<accession>A0A328TU53</accession>
<dbReference type="InterPro" id="IPR027417">
    <property type="entry name" value="P-loop_NTPase"/>
</dbReference>
<evidence type="ECO:0000256" key="2">
    <source>
        <dbReference type="ARBA" id="ARBA00011903"/>
    </source>
</evidence>
<protein>
    <recommendedName>
        <fullName evidence="2">non-specific protein-tyrosine kinase</fullName>
        <ecNumber evidence="2">2.7.10.2</ecNumber>
    </recommendedName>
</protein>